<protein>
    <submittedName>
        <fullName evidence="2">Uncharacterized protein</fullName>
    </submittedName>
</protein>
<evidence type="ECO:0000313" key="2">
    <source>
        <dbReference type="EMBL" id="KAG7393230.1"/>
    </source>
</evidence>
<evidence type="ECO:0000256" key="1">
    <source>
        <dbReference type="SAM" id="MobiDB-lite"/>
    </source>
</evidence>
<dbReference type="AlphaFoldDB" id="A0A8T1WMT1"/>
<sequence>MHAETTADAARDEVREAEAGAQREAHTERNAALDEAALAEAHRARIATRDGTALAEAWEAHAARDGAIKLFGIYNGRAFSVTLSDEADGNQLIRQSRQVLEIEFNLRTM</sequence>
<name>A0A8T1WMT1_9STRA</name>
<reference evidence="2" key="1">
    <citation type="submission" date="2021-02" db="EMBL/GenBank/DDBJ databases">
        <authorList>
            <person name="Palmer J.M."/>
        </authorList>
    </citation>
    <scope>NUCLEOTIDE SEQUENCE</scope>
    <source>
        <strain evidence="2">SCRP734</strain>
    </source>
</reference>
<dbReference type="Proteomes" id="UP000694044">
    <property type="component" value="Unassembled WGS sequence"/>
</dbReference>
<accession>A0A8T1WMT1</accession>
<comment type="caution">
    <text evidence="2">The sequence shown here is derived from an EMBL/GenBank/DDBJ whole genome shotgun (WGS) entry which is preliminary data.</text>
</comment>
<keyword evidence="3" id="KW-1185">Reference proteome</keyword>
<gene>
    <name evidence="2" type="ORF">PHYPSEUDO_011235</name>
</gene>
<dbReference type="EMBL" id="JAGDFM010000005">
    <property type="protein sequence ID" value="KAG7393230.1"/>
    <property type="molecule type" value="Genomic_DNA"/>
</dbReference>
<evidence type="ECO:0000313" key="3">
    <source>
        <dbReference type="Proteomes" id="UP000694044"/>
    </source>
</evidence>
<feature type="region of interest" description="Disordered" evidence="1">
    <location>
        <begin position="1"/>
        <end position="34"/>
    </location>
</feature>
<feature type="compositionally biased region" description="Basic and acidic residues" evidence="1">
    <location>
        <begin position="1"/>
        <end position="32"/>
    </location>
</feature>
<proteinExistence type="predicted"/>
<organism evidence="2 3">
    <name type="scientific">Phytophthora pseudosyringae</name>
    <dbReference type="NCBI Taxonomy" id="221518"/>
    <lineage>
        <taxon>Eukaryota</taxon>
        <taxon>Sar</taxon>
        <taxon>Stramenopiles</taxon>
        <taxon>Oomycota</taxon>
        <taxon>Peronosporomycetes</taxon>
        <taxon>Peronosporales</taxon>
        <taxon>Peronosporaceae</taxon>
        <taxon>Phytophthora</taxon>
    </lineage>
</organism>